<dbReference type="PANTHER" id="PTHR13356:SF0">
    <property type="entry name" value="SOSS COMPLEX SUBUNIT B HOMOLOG"/>
    <property type="match status" value="1"/>
</dbReference>
<dbReference type="GO" id="GO:0003677">
    <property type="term" value="F:DNA binding"/>
    <property type="evidence" value="ECO:0007669"/>
    <property type="project" value="UniProtKB-KW"/>
</dbReference>
<keyword evidence="1" id="KW-0238">DNA-binding</keyword>
<evidence type="ECO:0000313" key="2">
    <source>
        <dbReference type="EMBL" id="KUG14343.1"/>
    </source>
</evidence>
<sequence>MNMDYIQASERISQKILAKGHQADPAPIAAKLRRLVEEFGVPPAEAERTVTNDLAREFSIPGFGSGGGGGGSEEKQLAQFLPGEWATVEAKVVSLSSVPSPAIAQTGILADESGAMRFVVWAKANAPTLAPGTWYRFESAVVDEYRGAPNLKVHSGTTITALERDTPLMPRTSPIQDLTPGIGSVRAKFIQEWEVTHDRMLQSGLLGDESGTVKFVIWKEEGRERLVSGTVYSIYYALVDEYQGRMSLNLTTATIMPEEGDIAVSGGEAVFAGALVHIAPGSGLIKRCPVEGCNRVLSRQNYCPVHEIQPGFLYDLRIKGWLDSGEETREILVQREMTERLTGFSLAEAKELAENNPLGMDEVFIRVRERILGRHLTCKGREIDSRMLVSECGFLHFDPDSIPALINRAGGSS</sequence>
<dbReference type="GO" id="GO:0010212">
    <property type="term" value="P:response to ionizing radiation"/>
    <property type="evidence" value="ECO:0007669"/>
    <property type="project" value="TreeGrafter"/>
</dbReference>
<dbReference type="CDD" id="cd04491">
    <property type="entry name" value="SoSSB_OBF"/>
    <property type="match status" value="2"/>
</dbReference>
<reference evidence="2" key="1">
    <citation type="journal article" date="2015" name="Proc. Natl. Acad. Sci. U.S.A.">
        <title>Networks of energetic and metabolic interactions define dynamics in microbial communities.</title>
        <authorList>
            <person name="Embree M."/>
            <person name="Liu J.K."/>
            <person name="Al-Bassam M.M."/>
            <person name="Zengler K."/>
        </authorList>
    </citation>
    <scope>NUCLEOTIDE SEQUENCE</scope>
</reference>
<dbReference type="PANTHER" id="PTHR13356">
    <property type="entry name" value="OB FOLD NUCLEIC ACID BINDING PROTEIN-RELATED"/>
    <property type="match status" value="1"/>
</dbReference>
<comment type="caution">
    <text evidence="2">The sequence shown here is derived from an EMBL/GenBank/DDBJ whole genome shotgun (WGS) entry which is preliminary data.</text>
</comment>
<organism evidence="2">
    <name type="scientific">hydrocarbon metagenome</name>
    <dbReference type="NCBI Taxonomy" id="938273"/>
    <lineage>
        <taxon>unclassified sequences</taxon>
        <taxon>metagenomes</taxon>
        <taxon>ecological metagenomes</taxon>
    </lineage>
</organism>
<dbReference type="SUPFAM" id="SSF50249">
    <property type="entry name" value="Nucleic acid-binding proteins"/>
    <property type="match status" value="3"/>
</dbReference>
<dbReference type="Gene3D" id="2.40.50.140">
    <property type="entry name" value="Nucleic acid-binding proteins"/>
    <property type="match status" value="2"/>
</dbReference>
<evidence type="ECO:0000256" key="1">
    <source>
        <dbReference type="ARBA" id="ARBA00023125"/>
    </source>
</evidence>
<dbReference type="GO" id="GO:0000724">
    <property type="term" value="P:double-strand break repair via homologous recombination"/>
    <property type="evidence" value="ECO:0007669"/>
    <property type="project" value="TreeGrafter"/>
</dbReference>
<dbReference type="InterPro" id="IPR012340">
    <property type="entry name" value="NA-bd_OB-fold"/>
</dbReference>
<accession>A0A0W8F0D0</accession>
<dbReference type="AlphaFoldDB" id="A0A0W8F0D0"/>
<dbReference type="EMBL" id="LNQE01001669">
    <property type="protein sequence ID" value="KUG14343.1"/>
    <property type="molecule type" value="Genomic_DNA"/>
</dbReference>
<proteinExistence type="predicted"/>
<gene>
    <name evidence="2" type="ORF">ASZ90_016020</name>
</gene>
<dbReference type="InterPro" id="IPR051231">
    <property type="entry name" value="SOSS-B"/>
</dbReference>
<protein>
    <submittedName>
        <fullName evidence="2">Replication protein a (Two ob fold, one zinc finger)</fullName>
    </submittedName>
</protein>
<name>A0A0W8F0D0_9ZZZZ</name>